<dbReference type="Gene3D" id="4.10.240.10">
    <property type="entry name" value="Zn(2)-C6 fungal-type DNA-binding domain"/>
    <property type="match status" value="1"/>
</dbReference>
<evidence type="ECO:0000256" key="4">
    <source>
        <dbReference type="ARBA" id="ARBA00023125"/>
    </source>
</evidence>
<evidence type="ECO:0000256" key="2">
    <source>
        <dbReference type="ARBA" id="ARBA00022723"/>
    </source>
</evidence>
<comment type="subcellular location">
    <subcellularLocation>
        <location evidence="1">Nucleus</location>
    </subcellularLocation>
</comment>
<organism evidence="9 10">
    <name type="scientific">Hyaloscypha bicolor E</name>
    <dbReference type="NCBI Taxonomy" id="1095630"/>
    <lineage>
        <taxon>Eukaryota</taxon>
        <taxon>Fungi</taxon>
        <taxon>Dikarya</taxon>
        <taxon>Ascomycota</taxon>
        <taxon>Pezizomycotina</taxon>
        <taxon>Leotiomycetes</taxon>
        <taxon>Helotiales</taxon>
        <taxon>Hyaloscyphaceae</taxon>
        <taxon>Hyaloscypha</taxon>
        <taxon>Hyaloscypha bicolor</taxon>
    </lineage>
</organism>
<reference evidence="9 10" key="1">
    <citation type="submission" date="2016-04" db="EMBL/GenBank/DDBJ databases">
        <title>A degradative enzymes factory behind the ericoid mycorrhizal symbiosis.</title>
        <authorList>
            <consortium name="DOE Joint Genome Institute"/>
            <person name="Martino E."/>
            <person name="Morin E."/>
            <person name="Grelet G."/>
            <person name="Kuo A."/>
            <person name="Kohler A."/>
            <person name="Daghino S."/>
            <person name="Barry K."/>
            <person name="Choi C."/>
            <person name="Cichocki N."/>
            <person name="Clum A."/>
            <person name="Copeland A."/>
            <person name="Hainaut M."/>
            <person name="Haridas S."/>
            <person name="Labutti K."/>
            <person name="Lindquist E."/>
            <person name="Lipzen A."/>
            <person name="Khouja H.-R."/>
            <person name="Murat C."/>
            <person name="Ohm R."/>
            <person name="Olson A."/>
            <person name="Spatafora J."/>
            <person name="Veneault-Fourrey C."/>
            <person name="Henrissat B."/>
            <person name="Grigoriev I."/>
            <person name="Martin F."/>
            <person name="Perotto S."/>
        </authorList>
    </citation>
    <scope>NUCLEOTIDE SEQUENCE [LARGE SCALE GENOMIC DNA]</scope>
    <source>
        <strain evidence="9 10">E</strain>
    </source>
</reference>
<dbReference type="AlphaFoldDB" id="A0A2J6TPQ4"/>
<evidence type="ECO:0000256" key="5">
    <source>
        <dbReference type="ARBA" id="ARBA00023163"/>
    </source>
</evidence>
<dbReference type="GO" id="GO:0000981">
    <property type="term" value="F:DNA-binding transcription factor activity, RNA polymerase II-specific"/>
    <property type="evidence" value="ECO:0007669"/>
    <property type="project" value="InterPro"/>
</dbReference>
<proteinExistence type="predicted"/>
<feature type="compositionally biased region" description="Polar residues" evidence="7">
    <location>
        <begin position="95"/>
        <end position="109"/>
    </location>
</feature>
<evidence type="ECO:0000313" key="10">
    <source>
        <dbReference type="Proteomes" id="UP000235371"/>
    </source>
</evidence>
<gene>
    <name evidence="9" type="ORF">K444DRAFT_660170</name>
</gene>
<dbReference type="GeneID" id="36594507"/>
<dbReference type="PROSITE" id="PS50048">
    <property type="entry name" value="ZN2_CY6_FUNGAL_2"/>
    <property type="match status" value="1"/>
</dbReference>
<dbReference type="CDD" id="cd00067">
    <property type="entry name" value="GAL4"/>
    <property type="match status" value="1"/>
</dbReference>
<sequence>MDFMSDPARNMSDEAGTAISGKRRLRRSCESCRNSKGKCVPSGQNGRCERCVKEGQQCTFLEAKPRPKRAKNSRTRVAEMEERLDGLMALLTSKQAGEQASPSETSSAPSQPPIALSPPETGLQAFTHPISSSVSLVSFSGSEDFRPQQSLPVFAFPNFDQFNDAISKGLVSITQAEKSVRYFQSRASHFPFVLVPPKWTLDSLRRERPFLLLSILSFAAHHNEKLQLRLELELRESLSKKVIVHCEKSLDLLQGVLLYLAWYQFYFEPDREQMYQLSQMAVAMAIDLGINKPAQDWEPIDVKVLKARLFLPKSPEELEAQRTFLGVYFLTTTICQGLRKPNSLEYSEYMETCTESLARAAIAETDNLLPYYIRLQRLAGEIDHAFDYSQNLKLPQLDVIRVEILRKSFEQQLNQFELTFPAHVWNSPSLTMKYYNLRIYVNEIGLHAVKPSELEPLSTSWYYSTARNEILIRCLRNTKEYIDRYLLLTPVDLASLNLTDYISLVYAVLVLGAFSTGAYDSQILNSADMKATVNLDYYLDALSAQALQLLAASEPGSNNFVSHIYNLFQQSKIWYSQMVRDPTPVGLSITGKPTFSFMEIIPTIMVRCVDFSVNFASAKSDVSSGEGGGSGLSEVGSDEQWSEMLSSWAANQDLSNMVLDTGMG</sequence>
<accession>A0A2J6TPQ4</accession>
<feature type="region of interest" description="Disordered" evidence="7">
    <location>
        <begin position="95"/>
        <end position="122"/>
    </location>
</feature>
<dbReference type="EMBL" id="KZ613747">
    <property type="protein sequence ID" value="PMD65005.1"/>
    <property type="molecule type" value="Genomic_DNA"/>
</dbReference>
<dbReference type="FunCoup" id="A0A2J6TPQ4">
    <property type="interactions" value="231"/>
</dbReference>
<evidence type="ECO:0000256" key="1">
    <source>
        <dbReference type="ARBA" id="ARBA00004123"/>
    </source>
</evidence>
<dbReference type="InterPro" id="IPR001138">
    <property type="entry name" value="Zn2Cys6_DnaBD"/>
</dbReference>
<dbReference type="InterPro" id="IPR051089">
    <property type="entry name" value="prtT"/>
</dbReference>
<dbReference type="Proteomes" id="UP000235371">
    <property type="component" value="Unassembled WGS sequence"/>
</dbReference>
<dbReference type="InterPro" id="IPR036864">
    <property type="entry name" value="Zn2-C6_fun-type_DNA-bd_sf"/>
</dbReference>
<dbReference type="SMART" id="SM00066">
    <property type="entry name" value="GAL4"/>
    <property type="match status" value="1"/>
</dbReference>
<evidence type="ECO:0000256" key="3">
    <source>
        <dbReference type="ARBA" id="ARBA00023015"/>
    </source>
</evidence>
<protein>
    <recommendedName>
        <fullName evidence="8">Zn(2)-C6 fungal-type domain-containing protein</fullName>
    </recommendedName>
</protein>
<keyword evidence="3" id="KW-0805">Transcription regulation</keyword>
<evidence type="ECO:0000256" key="6">
    <source>
        <dbReference type="ARBA" id="ARBA00023242"/>
    </source>
</evidence>
<dbReference type="PROSITE" id="PS00463">
    <property type="entry name" value="ZN2_CY6_FUNGAL_1"/>
    <property type="match status" value="1"/>
</dbReference>
<dbReference type="InterPro" id="IPR007219">
    <property type="entry name" value="XnlR_reg_dom"/>
</dbReference>
<keyword evidence="5" id="KW-0804">Transcription</keyword>
<evidence type="ECO:0000259" key="8">
    <source>
        <dbReference type="PROSITE" id="PS50048"/>
    </source>
</evidence>
<dbReference type="GO" id="GO:0000976">
    <property type="term" value="F:transcription cis-regulatory region binding"/>
    <property type="evidence" value="ECO:0007669"/>
    <property type="project" value="TreeGrafter"/>
</dbReference>
<evidence type="ECO:0000313" key="9">
    <source>
        <dbReference type="EMBL" id="PMD65005.1"/>
    </source>
</evidence>
<dbReference type="PANTHER" id="PTHR31845:SF10">
    <property type="entry name" value="ZN(II)2CYS6 TRANSCRIPTION FACTOR (EUROFUNG)"/>
    <property type="match status" value="1"/>
</dbReference>
<feature type="domain" description="Zn(2)-C6 fungal-type" evidence="8">
    <location>
        <begin position="28"/>
        <end position="60"/>
    </location>
</feature>
<feature type="region of interest" description="Disordered" evidence="7">
    <location>
        <begin position="1"/>
        <end position="26"/>
    </location>
</feature>
<dbReference type="Pfam" id="PF04082">
    <property type="entry name" value="Fungal_trans"/>
    <property type="match status" value="1"/>
</dbReference>
<dbReference type="GO" id="GO:0005634">
    <property type="term" value="C:nucleus"/>
    <property type="evidence" value="ECO:0007669"/>
    <property type="project" value="UniProtKB-SubCell"/>
</dbReference>
<dbReference type="RefSeq" id="XP_024741909.1">
    <property type="nucleotide sequence ID" value="XM_024886430.1"/>
</dbReference>
<keyword evidence="10" id="KW-1185">Reference proteome</keyword>
<dbReference type="GO" id="GO:0006351">
    <property type="term" value="P:DNA-templated transcription"/>
    <property type="evidence" value="ECO:0007669"/>
    <property type="project" value="InterPro"/>
</dbReference>
<keyword evidence="6" id="KW-0539">Nucleus</keyword>
<dbReference type="InParanoid" id="A0A2J6TPQ4"/>
<dbReference type="CDD" id="cd12148">
    <property type="entry name" value="fungal_TF_MHR"/>
    <property type="match status" value="1"/>
</dbReference>
<dbReference type="GO" id="GO:0008270">
    <property type="term" value="F:zinc ion binding"/>
    <property type="evidence" value="ECO:0007669"/>
    <property type="project" value="InterPro"/>
</dbReference>
<evidence type="ECO:0000256" key="7">
    <source>
        <dbReference type="SAM" id="MobiDB-lite"/>
    </source>
</evidence>
<dbReference type="PANTHER" id="PTHR31845">
    <property type="entry name" value="FINGER DOMAIN PROTEIN, PUTATIVE-RELATED"/>
    <property type="match status" value="1"/>
</dbReference>
<keyword evidence="2" id="KW-0479">Metal-binding</keyword>
<dbReference type="SUPFAM" id="SSF57701">
    <property type="entry name" value="Zn2/Cys6 DNA-binding domain"/>
    <property type="match status" value="1"/>
</dbReference>
<keyword evidence="4" id="KW-0238">DNA-binding</keyword>
<name>A0A2J6TPQ4_9HELO</name>
<dbReference type="OrthoDB" id="5226580at2759"/>